<comment type="caution">
    <text evidence="1">The sequence shown here is derived from an EMBL/GenBank/DDBJ whole genome shotgun (WGS) entry which is preliminary data.</text>
</comment>
<organism evidence="1 2">
    <name type="scientific">Candidatus Acutalibacter ornithocaccae</name>
    <dbReference type="NCBI Taxonomy" id="2838416"/>
    <lineage>
        <taxon>Bacteria</taxon>
        <taxon>Bacillati</taxon>
        <taxon>Bacillota</taxon>
        <taxon>Clostridia</taxon>
        <taxon>Eubacteriales</taxon>
        <taxon>Acutalibacteraceae</taxon>
        <taxon>Acutalibacter</taxon>
    </lineage>
</organism>
<reference evidence="1" key="2">
    <citation type="submission" date="2021-04" db="EMBL/GenBank/DDBJ databases">
        <authorList>
            <person name="Gilroy R."/>
        </authorList>
    </citation>
    <scope>NUCLEOTIDE SEQUENCE</scope>
    <source>
        <strain evidence="1">ChiBcolR8-3208</strain>
    </source>
</reference>
<evidence type="ECO:0000313" key="1">
    <source>
        <dbReference type="EMBL" id="HJB36575.1"/>
    </source>
</evidence>
<gene>
    <name evidence="1" type="ORF">H9942_00725</name>
</gene>
<proteinExistence type="predicted"/>
<dbReference type="EMBL" id="DWXZ01000010">
    <property type="protein sequence ID" value="HJB36575.1"/>
    <property type="molecule type" value="Genomic_DNA"/>
</dbReference>
<reference evidence="1" key="1">
    <citation type="journal article" date="2021" name="PeerJ">
        <title>Extensive microbial diversity within the chicken gut microbiome revealed by metagenomics and culture.</title>
        <authorList>
            <person name="Gilroy R."/>
            <person name="Ravi A."/>
            <person name="Getino M."/>
            <person name="Pursley I."/>
            <person name="Horton D.L."/>
            <person name="Alikhan N.F."/>
            <person name="Baker D."/>
            <person name="Gharbi K."/>
            <person name="Hall N."/>
            <person name="Watson M."/>
            <person name="Adriaenssens E.M."/>
            <person name="Foster-Nyarko E."/>
            <person name="Jarju S."/>
            <person name="Secka A."/>
            <person name="Antonio M."/>
            <person name="Oren A."/>
            <person name="Chaudhuri R.R."/>
            <person name="La Ragione R."/>
            <person name="Hildebrand F."/>
            <person name="Pallen M.J."/>
        </authorList>
    </citation>
    <scope>NUCLEOTIDE SEQUENCE</scope>
    <source>
        <strain evidence="1">ChiBcolR8-3208</strain>
    </source>
</reference>
<dbReference type="Gene3D" id="3.40.50.1820">
    <property type="entry name" value="alpha/beta hydrolase"/>
    <property type="match status" value="1"/>
</dbReference>
<accession>A0A9D2RZ15</accession>
<dbReference type="Pfam" id="PF00756">
    <property type="entry name" value="Esterase"/>
    <property type="match status" value="1"/>
</dbReference>
<name>A0A9D2RZ15_9FIRM</name>
<dbReference type="GO" id="GO:0016747">
    <property type="term" value="F:acyltransferase activity, transferring groups other than amino-acyl groups"/>
    <property type="evidence" value="ECO:0007669"/>
    <property type="project" value="TreeGrafter"/>
</dbReference>
<dbReference type="PANTHER" id="PTHR48098:SF1">
    <property type="entry name" value="DIACYLGLYCEROL ACYLTRANSFERASE_MYCOLYLTRANSFERASE AG85A"/>
    <property type="match status" value="1"/>
</dbReference>
<sequence length="395" mass="44263">MANVEQFPSAALNGAYYDTPVAFEPQLPMGRPAGTNPFADSDTVVPPGAVLLEGGKLRLNFLAPTAAKVDAVLRYRERHDLEKGENGLWTAEIDAGDGGFIPILFHVDGVEVLNPLAPVGYGSSRPINYVDVPQPGVDFYLCKDVPHGTVTQDYYFAPSVGLLKSCLVYTPAGYMKDDTQTYPVLYLQHGHGENEKCWVHQGRANFILDNLIAEGKMPPCVVVMNNGMVQREQEGLRVLETNAITRLLLEDCIPYIQSHYRVRTDKWSRAMAGLSMGSMQTSMVTLGHPDLFGYAGVFSGFVGALKIGQSMPDQSYLKELDDKEKFQQDFKVFFRGCGDTDYIALDRFEKDRELFREKGLDPEGCPAHVEKIYHGEHEWNVWRMCLRDFCQLLFR</sequence>
<evidence type="ECO:0000313" key="2">
    <source>
        <dbReference type="Proteomes" id="UP000824214"/>
    </source>
</evidence>
<dbReference type="InterPro" id="IPR013783">
    <property type="entry name" value="Ig-like_fold"/>
</dbReference>
<dbReference type="InterPro" id="IPR000801">
    <property type="entry name" value="Esterase-like"/>
</dbReference>
<dbReference type="PANTHER" id="PTHR48098">
    <property type="entry name" value="ENTEROCHELIN ESTERASE-RELATED"/>
    <property type="match status" value="1"/>
</dbReference>
<dbReference type="InterPro" id="IPR050583">
    <property type="entry name" value="Mycobacterial_A85_antigen"/>
</dbReference>
<dbReference type="Proteomes" id="UP000824214">
    <property type="component" value="Unassembled WGS sequence"/>
</dbReference>
<protein>
    <submittedName>
        <fullName evidence="1">Enterochelin esterase</fullName>
    </submittedName>
</protein>
<dbReference type="Gene3D" id="2.60.40.10">
    <property type="entry name" value="Immunoglobulins"/>
    <property type="match status" value="1"/>
</dbReference>
<dbReference type="InterPro" id="IPR029058">
    <property type="entry name" value="AB_hydrolase_fold"/>
</dbReference>
<dbReference type="SUPFAM" id="SSF53474">
    <property type="entry name" value="alpha/beta-Hydrolases"/>
    <property type="match status" value="1"/>
</dbReference>
<dbReference type="AlphaFoldDB" id="A0A9D2RZ15"/>